<dbReference type="PANTHER" id="PTHR30222">
    <property type="entry name" value="SPERMIDINE/PUTRESCINE-BINDING PERIPLASMIC PROTEIN"/>
    <property type="match status" value="1"/>
</dbReference>
<name>A0A2Z6EY67_9BURK</name>
<accession>A0A2Z6EY67</accession>
<evidence type="ECO:0000313" key="1">
    <source>
        <dbReference type="EMBL" id="BBE10413.1"/>
    </source>
</evidence>
<dbReference type="PANTHER" id="PTHR30222:SF2">
    <property type="entry name" value="ABC TRANSPORTER SUBSTRATE-BINDING PROTEIN"/>
    <property type="match status" value="1"/>
</dbReference>
<dbReference type="Proteomes" id="UP000282597">
    <property type="component" value="Chromosome"/>
</dbReference>
<dbReference type="Gene3D" id="3.40.190.10">
    <property type="entry name" value="Periplasmic binding protein-like II"/>
    <property type="match status" value="2"/>
</dbReference>
<dbReference type="SUPFAM" id="SSF53850">
    <property type="entry name" value="Periplasmic binding protein-like II"/>
    <property type="match status" value="1"/>
</dbReference>
<dbReference type="Pfam" id="PF13416">
    <property type="entry name" value="SBP_bac_8"/>
    <property type="match status" value="1"/>
</dbReference>
<protein>
    <submittedName>
        <fullName evidence="1">FAD/FMN-containing dehydrogenase</fullName>
    </submittedName>
</protein>
<keyword evidence="2" id="KW-1185">Reference proteome</keyword>
<dbReference type="KEGG" id="mcys:MCB1EB_2252"/>
<dbReference type="EMBL" id="AP018150">
    <property type="protein sequence ID" value="BBE10413.1"/>
    <property type="molecule type" value="Genomic_DNA"/>
</dbReference>
<proteinExistence type="predicted"/>
<gene>
    <name evidence="1" type="ORF">MCB1EB_2252</name>
</gene>
<dbReference type="AlphaFoldDB" id="A0A2Z6EY67"/>
<sequence>MEPIAEIKTMVNTQTYHWNMACLGSRAIPILSQLGYLEPHELMNDHVVKNMIPQALSDYGVGKNVYSTVLAYRTDVFKGRSIPRTWEDFWNVGKFPGLRGLRQIPFDTLEEALMADGVEPSEVYSCADGINRAFRSLDKIKSHISIWWQNNPHAEHLLKTGEVHLIPAFTTSVISAMEAGAPVAFSWDQHIYAYDSWTILRGTPNADACREFIRFATHPERQARLIPYGIAPTQPAALEPSILKKNDIDPKYLKLLATYPDNLKKGLFNDGLYWMDKHSSMIERFNEWRLGQVGA</sequence>
<evidence type="ECO:0000313" key="2">
    <source>
        <dbReference type="Proteomes" id="UP000282597"/>
    </source>
</evidence>
<dbReference type="InterPro" id="IPR006059">
    <property type="entry name" value="SBP"/>
</dbReference>
<organism evidence="1 2">
    <name type="scientific">Mycoavidus cysteinexigens</name>
    <dbReference type="NCBI Taxonomy" id="1553431"/>
    <lineage>
        <taxon>Bacteria</taxon>
        <taxon>Pseudomonadati</taxon>
        <taxon>Pseudomonadota</taxon>
        <taxon>Betaproteobacteria</taxon>
        <taxon>Burkholderiales</taxon>
        <taxon>Burkholderiaceae</taxon>
        <taxon>Mycoavidus</taxon>
    </lineage>
</organism>
<reference evidence="1 2" key="1">
    <citation type="journal article" date="2018" name="Microbes Environ.">
        <title>Comparative Genomic Insights into Endofungal Lifestyles of Two Bacterial Endosymbionts, Mycoavidus cysteinexigens and Burkholderia rhizoxinica.</title>
        <authorList>
            <person name="Sharmin D."/>
            <person name="Guo Y."/>
            <person name="Nishizawa T."/>
            <person name="Ohshima S."/>
            <person name="Sato Y."/>
            <person name="Takashima Y."/>
            <person name="Narisawa K."/>
            <person name="Ohta H."/>
        </authorList>
    </citation>
    <scope>NUCLEOTIDE SEQUENCE [LARGE SCALE GENOMIC DNA]</scope>
    <source>
        <strain evidence="1 2">B1-EB</strain>
    </source>
</reference>